<evidence type="ECO:0000313" key="2">
    <source>
        <dbReference type="EMBL" id="GIX83997.1"/>
    </source>
</evidence>
<feature type="compositionally biased region" description="Polar residues" evidence="1">
    <location>
        <begin position="1"/>
        <end position="11"/>
    </location>
</feature>
<evidence type="ECO:0000256" key="1">
    <source>
        <dbReference type="SAM" id="MobiDB-lite"/>
    </source>
</evidence>
<sequence length="117" mass="13309">MSNTLMSTSTKPRSDQSHDSSNATPLFNPDELHKTLFILKEVVKISSVICHLLDYLSKTWYFLDYIAFVSANAVEESYMFVAYMAFVAIEATPAHIAYVSHKRSVSFLHSDKCVVYF</sequence>
<feature type="region of interest" description="Disordered" evidence="1">
    <location>
        <begin position="1"/>
        <end position="28"/>
    </location>
</feature>
<proteinExistence type="predicted"/>
<dbReference type="Proteomes" id="UP001054837">
    <property type="component" value="Unassembled WGS sequence"/>
</dbReference>
<gene>
    <name evidence="2" type="ORF">CDAR_270261</name>
</gene>
<name>A0AAV4NL55_9ARAC</name>
<protein>
    <submittedName>
        <fullName evidence="2">Uncharacterized protein</fullName>
    </submittedName>
</protein>
<evidence type="ECO:0000313" key="3">
    <source>
        <dbReference type="Proteomes" id="UP001054837"/>
    </source>
</evidence>
<keyword evidence="3" id="KW-1185">Reference proteome</keyword>
<dbReference type="AlphaFoldDB" id="A0AAV4NL55"/>
<comment type="caution">
    <text evidence="2">The sequence shown here is derived from an EMBL/GenBank/DDBJ whole genome shotgun (WGS) entry which is preliminary data.</text>
</comment>
<reference evidence="2 3" key="1">
    <citation type="submission" date="2021-06" db="EMBL/GenBank/DDBJ databases">
        <title>Caerostris darwini draft genome.</title>
        <authorList>
            <person name="Kono N."/>
            <person name="Arakawa K."/>
        </authorList>
    </citation>
    <scope>NUCLEOTIDE SEQUENCE [LARGE SCALE GENOMIC DNA]</scope>
</reference>
<dbReference type="EMBL" id="BPLQ01001691">
    <property type="protein sequence ID" value="GIX83997.1"/>
    <property type="molecule type" value="Genomic_DNA"/>
</dbReference>
<accession>A0AAV4NL55</accession>
<organism evidence="2 3">
    <name type="scientific">Caerostris darwini</name>
    <dbReference type="NCBI Taxonomy" id="1538125"/>
    <lineage>
        <taxon>Eukaryota</taxon>
        <taxon>Metazoa</taxon>
        <taxon>Ecdysozoa</taxon>
        <taxon>Arthropoda</taxon>
        <taxon>Chelicerata</taxon>
        <taxon>Arachnida</taxon>
        <taxon>Araneae</taxon>
        <taxon>Araneomorphae</taxon>
        <taxon>Entelegynae</taxon>
        <taxon>Araneoidea</taxon>
        <taxon>Araneidae</taxon>
        <taxon>Caerostris</taxon>
    </lineage>
</organism>